<dbReference type="AlphaFoldDB" id="A0A645JM35"/>
<sequence length="57" mass="6422">MVHGNSPEEVKQDAEGLQTMRNIGVNMAWMLKNIEAGKNSGVSLPEVERTHRTNFIR</sequence>
<comment type="caution">
    <text evidence="1">The sequence shown here is derived from an EMBL/GenBank/DDBJ whole genome shotgun (WGS) entry which is preliminary data.</text>
</comment>
<name>A0A645JM35_9ZZZZ</name>
<reference evidence="1" key="1">
    <citation type="submission" date="2019-08" db="EMBL/GenBank/DDBJ databases">
        <authorList>
            <person name="Kucharzyk K."/>
            <person name="Murdoch R.W."/>
            <person name="Higgins S."/>
            <person name="Loffler F."/>
        </authorList>
    </citation>
    <scope>NUCLEOTIDE SEQUENCE</scope>
</reference>
<organism evidence="1">
    <name type="scientific">bioreactor metagenome</name>
    <dbReference type="NCBI Taxonomy" id="1076179"/>
    <lineage>
        <taxon>unclassified sequences</taxon>
        <taxon>metagenomes</taxon>
        <taxon>ecological metagenomes</taxon>
    </lineage>
</organism>
<protein>
    <submittedName>
        <fullName evidence="1">Uncharacterized protein</fullName>
    </submittedName>
</protein>
<evidence type="ECO:0000313" key="1">
    <source>
        <dbReference type="EMBL" id="MPN61394.1"/>
    </source>
</evidence>
<dbReference type="EMBL" id="VSSQ01137950">
    <property type="protein sequence ID" value="MPN61394.1"/>
    <property type="molecule type" value="Genomic_DNA"/>
</dbReference>
<gene>
    <name evidence="1" type="ORF">SDC9_209131</name>
</gene>
<proteinExistence type="predicted"/>
<accession>A0A645JM35</accession>